<evidence type="ECO:0000259" key="1">
    <source>
        <dbReference type="PROSITE" id="PS50181"/>
    </source>
</evidence>
<dbReference type="SUPFAM" id="SSF81383">
    <property type="entry name" value="F-box domain"/>
    <property type="match status" value="1"/>
</dbReference>
<evidence type="ECO:0000313" key="3">
    <source>
        <dbReference type="Proteomes" id="UP001190926"/>
    </source>
</evidence>
<dbReference type="PANTHER" id="PTHR31672:SF13">
    <property type="entry name" value="F-BOX PROTEIN CPR30-LIKE"/>
    <property type="match status" value="1"/>
</dbReference>
<dbReference type="InterPro" id="IPR001810">
    <property type="entry name" value="F-box_dom"/>
</dbReference>
<dbReference type="Pfam" id="PF07734">
    <property type="entry name" value="FBA_1"/>
    <property type="match status" value="1"/>
</dbReference>
<dbReference type="CDD" id="cd22157">
    <property type="entry name" value="F-box_AtFBW1-like"/>
    <property type="match status" value="1"/>
</dbReference>
<dbReference type="NCBIfam" id="TIGR01640">
    <property type="entry name" value="F_box_assoc_1"/>
    <property type="match status" value="1"/>
</dbReference>
<feature type="non-terminal residue" evidence="2">
    <location>
        <position position="188"/>
    </location>
</feature>
<organism evidence="2 3">
    <name type="scientific">Perilla frutescens var. hirtella</name>
    <name type="common">Perilla citriodora</name>
    <name type="synonym">Perilla setoyensis</name>
    <dbReference type="NCBI Taxonomy" id="608512"/>
    <lineage>
        <taxon>Eukaryota</taxon>
        <taxon>Viridiplantae</taxon>
        <taxon>Streptophyta</taxon>
        <taxon>Embryophyta</taxon>
        <taxon>Tracheophyta</taxon>
        <taxon>Spermatophyta</taxon>
        <taxon>Magnoliopsida</taxon>
        <taxon>eudicotyledons</taxon>
        <taxon>Gunneridae</taxon>
        <taxon>Pentapetalae</taxon>
        <taxon>asterids</taxon>
        <taxon>lamiids</taxon>
        <taxon>Lamiales</taxon>
        <taxon>Lamiaceae</taxon>
        <taxon>Nepetoideae</taxon>
        <taxon>Elsholtzieae</taxon>
        <taxon>Perilla</taxon>
    </lineage>
</organism>
<protein>
    <recommendedName>
        <fullName evidence="1">F-box domain-containing protein</fullName>
    </recommendedName>
</protein>
<sequence length="188" mass="21640">MPYLPEEIIKEILRRLPVKTLLRFRSVSKPWRSLIDSKQFIKLHLHHSFRSNSNRTLLVDSSQLYHVDLDSFKQLEIGDTRIEPHSVVGSCDGLVLLVPKSDDIALWNPSIRKLHKLPEQFPLPDCFLDFEYVQCIFALGYDTKSDDYKVVRVIQASSGGGCGHFSTEATIYSLRSNTWKRAADFPYL</sequence>
<gene>
    <name evidence="2" type="ORF">C2S53_009163</name>
</gene>
<comment type="caution">
    <text evidence="2">The sequence shown here is derived from an EMBL/GenBank/DDBJ whole genome shotgun (WGS) entry which is preliminary data.</text>
</comment>
<feature type="domain" description="F-box" evidence="1">
    <location>
        <begin position="1"/>
        <end position="43"/>
    </location>
</feature>
<dbReference type="EMBL" id="SDAM02000155">
    <property type="protein sequence ID" value="KAH6826927.1"/>
    <property type="molecule type" value="Genomic_DNA"/>
</dbReference>
<dbReference type="InterPro" id="IPR017451">
    <property type="entry name" value="F-box-assoc_interact_dom"/>
</dbReference>
<dbReference type="Pfam" id="PF00646">
    <property type="entry name" value="F-box"/>
    <property type="match status" value="1"/>
</dbReference>
<proteinExistence type="predicted"/>
<dbReference type="Proteomes" id="UP001190926">
    <property type="component" value="Unassembled WGS sequence"/>
</dbReference>
<dbReference type="AlphaFoldDB" id="A0AAD4J4F1"/>
<keyword evidence="3" id="KW-1185">Reference proteome</keyword>
<dbReference type="PROSITE" id="PS50181">
    <property type="entry name" value="FBOX"/>
    <property type="match status" value="1"/>
</dbReference>
<evidence type="ECO:0000313" key="2">
    <source>
        <dbReference type="EMBL" id="KAH6826927.1"/>
    </source>
</evidence>
<dbReference type="SMART" id="SM00256">
    <property type="entry name" value="FBOX"/>
    <property type="match status" value="1"/>
</dbReference>
<dbReference type="InterPro" id="IPR036047">
    <property type="entry name" value="F-box-like_dom_sf"/>
</dbReference>
<name>A0AAD4J4F1_PERFH</name>
<dbReference type="InterPro" id="IPR050796">
    <property type="entry name" value="SCF_F-box_component"/>
</dbReference>
<dbReference type="InterPro" id="IPR006527">
    <property type="entry name" value="F-box-assoc_dom_typ1"/>
</dbReference>
<reference evidence="2 3" key="1">
    <citation type="journal article" date="2021" name="Nat. Commun.">
        <title>Incipient diploidization of the medicinal plant Perilla within 10,000 years.</title>
        <authorList>
            <person name="Zhang Y."/>
            <person name="Shen Q."/>
            <person name="Leng L."/>
            <person name="Zhang D."/>
            <person name="Chen S."/>
            <person name="Shi Y."/>
            <person name="Ning Z."/>
            <person name="Chen S."/>
        </authorList>
    </citation>
    <scope>NUCLEOTIDE SEQUENCE [LARGE SCALE GENOMIC DNA]</scope>
    <source>
        <strain evidence="3">cv. PC099</strain>
    </source>
</reference>
<dbReference type="Gene3D" id="1.20.1280.50">
    <property type="match status" value="1"/>
</dbReference>
<accession>A0AAD4J4F1</accession>
<dbReference type="PANTHER" id="PTHR31672">
    <property type="entry name" value="BNACNNG10540D PROTEIN"/>
    <property type="match status" value="1"/>
</dbReference>